<sequence>MAVAAYASLVSLSDVLDNVQHPSRRHRLHLDNEQIGACSKKFSSCKTFLNFIPKE</sequence>
<accession>A0AAW2LIN5</accession>
<dbReference type="AlphaFoldDB" id="A0AAW2LIN5"/>
<comment type="caution">
    <text evidence="1">The sequence shown here is derived from an EMBL/GenBank/DDBJ whole genome shotgun (WGS) entry which is preliminary data.</text>
</comment>
<gene>
    <name evidence="1" type="ORF">Sangu_2000900</name>
</gene>
<evidence type="ECO:0000313" key="1">
    <source>
        <dbReference type="EMBL" id="KAL0318447.1"/>
    </source>
</evidence>
<protein>
    <submittedName>
        <fullName evidence="1">Uncharacterized protein</fullName>
    </submittedName>
</protein>
<reference evidence="1" key="2">
    <citation type="journal article" date="2024" name="Plant">
        <title>Genomic evolution and insights into agronomic trait innovations of Sesamum species.</title>
        <authorList>
            <person name="Miao H."/>
            <person name="Wang L."/>
            <person name="Qu L."/>
            <person name="Liu H."/>
            <person name="Sun Y."/>
            <person name="Le M."/>
            <person name="Wang Q."/>
            <person name="Wei S."/>
            <person name="Zheng Y."/>
            <person name="Lin W."/>
            <person name="Duan Y."/>
            <person name="Cao H."/>
            <person name="Xiong S."/>
            <person name="Wang X."/>
            <person name="Wei L."/>
            <person name="Li C."/>
            <person name="Ma Q."/>
            <person name="Ju M."/>
            <person name="Zhao R."/>
            <person name="Li G."/>
            <person name="Mu C."/>
            <person name="Tian Q."/>
            <person name="Mei H."/>
            <person name="Zhang T."/>
            <person name="Gao T."/>
            <person name="Zhang H."/>
        </authorList>
    </citation>
    <scope>NUCLEOTIDE SEQUENCE</scope>
    <source>
        <strain evidence="1">G01</strain>
    </source>
</reference>
<dbReference type="EMBL" id="JACGWK010000013">
    <property type="protein sequence ID" value="KAL0318447.1"/>
    <property type="molecule type" value="Genomic_DNA"/>
</dbReference>
<proteinExistence type="predicted"/>
<organism evidence="1">
    <name type="scientific">Sesamum angustifolium</name>
    <dbReference type="NCBI Taxonomy" id="2727405"/>
    <lineage>
        <taxon>Eukaryota</taxon>
        <taxon>Viridiplantae</taxon>
        <taxon>Streptophyta</taxon>
        <taxon>Embryophyta</taxon>
        <taxon>Tracheophyta</taxon>
        <taxon>Spermatophyta</taxon>
        <taxon>Magnoliopsida</taxon>
        <taxon>eudicotyledons</taxon>
        <taxon>Gunneridae</taxon>
        <taxon>Pentapetalae</taxon>
        <taxon>asterids</taxon>
        <taxon>lamiids</taxon>
        <taxon>Lamiales</taxon>
        <taxon>Pedaliaceae</taxon>
        <taxon>Sesamum</taxon>
    </lineage>
</organism>
<reference evidence="1" key="1">
    <citation type="submission" date="2020-06" db="EMBL/GenBank/DDBJ databases">
        <authorList>
            <person name="Li T."/>
            <person name="Hu X."/>
            <person name="Zhang T."/>
            <person name="Song X."/>
            <person name="Zhang H."/>
            <person name="Dai N."/>
            <person name="Sheng W."/>
            <person name="Hou X."/>
            <person name="Wei L."/>
        </authorList>
    </citation>
    <scope>NUCLEOTIDE SEQUENCE</scope>
    <source>
        <strain evidence="1">G01</strain>
        <tissue evidence="1">Leaf</tissue>
    </source>
</reference>
<name>A0AAW2LIN5_9LAMI</name>